<accession>A0A200QDU7</accession>
<dbReference type="OMA" id="FKLWAHK"/>
<evidence type="ECO:0000256" key="2">
    <source>
        <dbReference type="ARBA" id="ARBA00023015"/>
    </source>
</evidence>
<reference evidence="6 7" key="1">
    <citation type="journal article" date="2017" name="Mol. Plant">
        <title>The Genome of Medicinal Plant Macleaya cordata Provides New Insights into Benzylisoquinoline Alkaloids Metabolism.</title>
        <authorList>
            <person name="Liu X."/>
            <person name="Liu Y."/>
            <person name="Huang P."/>
            <person name="Ma Y."/>
            <person name="Qing Z."/>
            <person name="Tang Q."/>
            <person name="Cao H."/>
            <person name="Cheng P."/>
            <person name="Zheng Y."/>
            <person name="Yuan Z."/>
            <person name="Zhou Y."/>
            <person name="Liu J."/>
            <person name="Tang Z."/>
            <person name="Zhuo Y."/>
            <person name="Zhang Y."/>
            <person name="Yu L."/>
            <person name="Huang J."/>
            <person name="Yang P."/>
            <person name="Peng Q."/>
            <person name="Zhang J."/>
            <person name="Jiang W."/>
            <person name="Zhang Z."/>
            <person name="Lin K."/>
            <person name="Ro D.K."/>
            <person name="Chen X."/>
            <person name="Xiong X."/>
            <person name="Shang Y."/>
            <person name="Huang S."/>
            <person name="Zeng J."/>
        </authorList>
    </citation>
    <scope>NUCLEOTIDE SEQUENCE [LARGE SCALE GENOMIC DNA]</scope>
    <source>
        <strain evidence="7">cv. BLH2017</strain>
        <tissue evidence="6">Root</tissue>
    </source>
</reference>
<evidence type="ECO:0000313" key="6">
    <source>
        <dbReference type="EMBL" id="OVA08575.1"/>
    </source>
</evidence>
<dbReference type="CDD" id="cd10017">
    <property type="entry name" value="B3_DNA"/>
    <property type="match status" value="1"/>
</dbReference>
<dbReference type="Gene3D" id="2.40.330.10">
    <property type="entry name" value="DNA-binding pseudobarrel domain"/>
    <property type="match status" value="1"/>
</dbReference>
<dbReference type="PANTHER" id="PTHR31541:SF28">
    <property type="entry name" value="TF-B3 DOMAIN-CONTAINING PROTEIN"/>
    <property type="match status" value="1"/>
</dbReference>
<dbReference type="InterPro" id="IPR003340">
    <property type="entry name" value="B3_DNA-bd"/>
</dbReference>
<dbReference type="InParanoid" id="A0A200QDU7"/>
<dbReference type="SUPFAM" id="SSF101936">
    <property type="entry name" value="DNA-binding pseudobarrel domain"/>
    <property type="match status" value="1"/>
</dbReference>
<keyword evidence="2" id="KW-0805">Transcription regulation</keyword>
<comment type="subcellular location">
    <subcellularLocation>
        <location evidence="1">Nucleus</location>
    </subcellularLocation>
</comment>
<dbReference type="STRING" id="56857.A0A200QDU7"/>
<keyword evidence="3" id="KW-0238">DNA-binding</keyword>
<evidence type="ECO:0000256" key="5">
    <source>
        <dbReference type="ARBA" id="ARBA00023242"/>
    </source>
</evidence>
<dbReference type="GO" id="GO:0003677">
    <property type="term" value="F:DNA binding"/>
    <property type="evidence" value="ECO:0007669"/>
    <property type="project" value="UniProtKB-KW"/>
</dbReference>
<dbReference type="GO" id="GO:0005634">
    <property type="term" value="C:nucleus"/>
    <property type="evidence" value="ECO:0007669"/>
    <property type="project" value="UniProtKB-SubCell"/>
</dbReference>
<gene>
    <name evidence="6" type="ORF">BVC80_209g320</name>
</gene>
<keyword evidence="5" id="KW-0539">Nucleus</keyword>
<evidence type="ECO:0000256" key="4">
    <source>
        <dbReference type="ARBA" id="ARBA00023163"/>
    </source>
</evidence>
<keyword evidence="7" id="KW-1185">Reference proteome</keyword>
<dbReference type="Pfam" id="PF03754">
    <property type="entry name" value="At2g31720-like"/>
    <property type="match status" value="1"/>
</dbReference>
<dbReference type="InterPro" id="IPR005508">
    <property type="entry name" value="At2g31720-like"/>
</dbReference>
<protein>
    <submittedName>
        <fullName evidence="6">B3 DNA binding domain</fullName>
    </submittedName>
</protein>
<evidence type="ECO:0000313" key="7">
    <source>
        <dbReference type="Proteomes" id="UP000195402"/>
    </source>
</evidence>
<sequence length="140" mass="16615">MMRKEILRFPFDWYPRVVVNLAEKNTLSKPWIKVLKSSDVNDGQGRLMIQSEFAEKHIERIILKKKGEDSQVGIQVSVFNGDLRKYKMVYKRWVKDKGVYVLTSGWNHFYKSSQLKVNSIIRLWAFRHVVTKKLCFAITY</sequence>
<dbReference type="EMBL" id="MVGT01002328">
    <property type="protein sequence ID" value="OVA08575.1"/>
    <property type="molecule type" value="Genomic_DNA"/>
</dbReference>
<dbReference type="PANTHER" id="PTHR31541">
    <property type="entry name" value="B3 DOMAIN PLANT PROTEIN-RELATED"/>
    <property type="match status" value="1"/>
</dbReference>
<keyword evidence="4" id="KW-0804">Transcription</keyword>
<name>A0A200QDU7_MACCD</name>
<evidence type="ECO:0000256" key="1">
    <source>
        <dbReference type="ARBA" id="ARBA00004123"/>
    </source>
</evidence>
<dbReference type="Proteomes" id="UP000195402">
    <property type="component" value="Unassembled WGS sequence"/>
</dbReference>
<evidence type="ECO:0000256" key="3">
    <source>
        <dbReference type="ARBA" id="ARBA00023125"/>
    </source>
</evidence>
<proteinExistence type="predicted"/>
<dbReference type="AlphaFoldDB" id="A0A200QDU7"/>
<comment type="caution">
    <text evidence="6">The sequence shown here is derived from an EMBL/GenBank/DDBJ whole genome shotgun (WGS) entry which is preliminary data.</text>
</comment>
<dbReference type="OrthoDB" id="668173at2759"/>
<dbReference type="InterPro" id="IPR015300">
    <property type="entry name" value="DNA-bd_pseudobarrel_sf"/>
</dbReference>
<organism evidence="6 7">
    <name type="scientific">Macleaya cordata</name>
    <name type="common">Five-seeded plume-poppy</name>
    <name type="synonym">Bocconia cordata</name>
    <dbReference type="NCBI Taxonomy" id="56857"/>
    <lineage>
        <taxon>Eukaryota</taxon>
        <taxon>Viridiplantae</taxon>
        <taxon>Streptophyta</taxon>
        <taxon>Embryophyta</taxon>
        <taxon>Tracheophyta</taxon>
        <taxon>Spermatophyta</taxon>
        <taxon>Magnoliopsida</taxon>
        <taxon>Ranunculales</taxon>
        <taxon>Papaveraceae</taxon>
        <taxon>Papaveroideae</taxon>
        <taxon>Macleaya</taxon>
    </lineage>
</organism>